<gene>
    <name evidence="2" type="ORF">BE15_03950</name>
</gene>
<dbReference type="Proteomes" id="UP000075260">
    <property type="component" value="Unassembled WGS sequence"/>
</dbReference>
<keyword evidence="1" id="KW-1133">Transmembrane helix</keyword>
<protein>
    <submittedName>
        <fullName evidence="2">Uncharacterized protein</fullName>
    </submittedName>
</protein>
<evidence type="ECO:0000313" key="2">
    <source>
        <dbReference type="EMBL" id="KYF71934.1"/>
    </source>
</evidence>
<comment type="caution">
    <text evidence="2">The sequence shown here is derived from an EMBL/GenBank/DDBJ whole genome shotgun (WGS) entry which is preliminary data.</text>
</comment>
<keyword evidence="1" id="KW-0472">Membrane</keyword>
<organism evidence="2 3">
    <name type="scientific">Sorangium cellulosum</name>
    <name type="common">Polyangium cellulosum</name>
    <dbReference type="NCBI Taxonomy" id="56"/>
    <lineage>
        <taxon>Bacteria</taxon>
        <taxon>Pseudomonadati</taxon>
        <taxon>Myxococcota</taxon>
        <taxon>Polyangia</taxon>
        <taxon>Polyangiales</taxon>
        <taxon>Polyangiaceae</taxon>
        <taxon>Sorangium</taxon>
    </lineage>
</organism>
<feature type="transmembrane region" description="Helical" evidence="1">
    <location>
        <begin position="131"/>
        <end position="154"/>
    </location>
</feature>
<proteinExistence type="predicted"/>
<dbReference type="EMBL" id="JEMA01000305">
    <property type="protein sequence ID" value="KYF71934.1"/>
    <property type="molecule type" value="Genomic_DNA"/>
</dbReference>
<name>A0A150QVC5_SORCE</name>
<accession>A0A150QVC5</accession>
<evidence type="ECO:0000313" key="3">
    <source>
        <dbReference type="Proteomes" id="UP000075260"/>
    </source>
</evidence>
<dbReference type="AlphaFoldDB" id="A0A150QVC5"/>
<evidence type="ECO:0000256" key="1">
    <source>
        <dbReference type="SAM" id="Phobius"/>
    </source>
</evidence>
<dbReference type="RefSeq" id="WP_061606687.1">
    <property type="nucleotide sequence ID" value="NZ_JEMA01000305.1"/>
</dbReference>
<feature type="transmembrane region" description="Helical" evidence="1">
    <location>
        <begin position="174"/>
        <end position="196"/>
    </location>
</feature>
<keyword evidence="1" id="KW-0812">Transmembrane</keyword>
<sequence>MQQSIRFNESTFTVKNRPAFRAAPEKEFQHRLKTREHLAYLQDMKLFDVSDSRWAKATVDGEVVYGHEYNGSVLTVRLKTRDGKLNLSHNEDGTLDRHLMDNPGESTVYSITSSNNGLESTHTFTVQSAGVASLTIVFAALVFTVNLANGAAAAQAAIDAGEAVATFCGVETTIFPGVGIVVAVLAFIGVWIAYAVGREIMLNLIYENRSSKTIKLVDHYVYNIGDSKLIAATLGPLQEAGPFEFYSDVVVNIDNYSKIRGIGVSMKFQKEDGSSLILCIRNDIYKDAHYSIEQFPKGDTTSAEDAYNRCSGALQTSDVTWGDLVVKNRLDEDGFQKYNFSGIISFHDAAT</sequence>
<reference evidence="2 3" key="1">
    <citation type="submission" date="2014-02" db="EMBL/GenBank/DDBJ databases">
        <title>The small core and large imbalanced accessory genome model reveals a collaborative survival strategy of Sorangium cellulosum strains in nature.</title>
        <authorList>
            <person name="Han K."/>
            <person name="Peng R."/>
            <person name="Blom J."/>
            <person name="Li Y.-Z."/>
        </authorList>
    </citation>
    <scope>NUCLEOTIDE SEQUENCE [LARGE SCALE GENOMIC DNA]</scope>
    <source>
        <strain evidence="2 3">So0008-312</strain>
    </source>
</reference>